<name>A0A8T2QBH9_CERRI</name>
<comment type="catalytic activity">
    <reaction evidence="5">
        <text>L-lysyl-[protein] + acetyl-CoA = N(6)-acetyl-L-lysyl-[protein] + CoA + H(+)</text>
        <dbReference type="Rhea" id="RHEA:45948"/>
        <dbReference type="Rhea" id="RHEA-COMP:9752"/>
        <dbReference type="Rhea" id="RHEA-COMP:10731"/>
        <dbReference type="ChEBI" id="CHEBI:15378"/>
        <dbReference type="ChEBI" id="CHEBI:29969"/>
        <dbReference type="ChEBI" id="CHEBI:57287"/>
        <dbReference type="ChEBI" id="CHEBI:57288"/>
        <dbReference type="ChEBI" id="CHEBI:61930"/>
        <dbReference type="EC" id="2.3.1.48"/>
    </reaction>
</comment>
<dbReference type="GO" id="GO:0031509">
    <property type="term" value="P:subtelomeric heterochromatin formation"/>
    <property type="evidence" value="ECO:0007669"/>
    <property type="project" value="InterPro"/>
</dbReference>
<dbReference type="InterPro" id="IPR019467">
    <property type="entry name" value="Hat1_N"/>
</dbReference>
<evidence type="ECO:0000259" key="7">
    <source>
        <dbReference type="Pfam" id="PF10394"/>
    </source>
</evidence>
<keyword evidence="4" id="KW-0012">Acyltransferase</keyword>
<comment type="caution">
    <text evidence="8">The sequence shown here is derived from an EMBL/GenBank/DDBJ whole genome shotgun (WGS) entry which is preliminary data.</text>
</comment>
<proteinExistence type="inferred from homology"/>
<dbReference type="Gene3D" id="3.40.630.30">
    <property type="match status" value="1"/>
</dbReference>
<keyword evidence="9" id="KW-1185">Reference proteome</keyword>
<evidence type="ECO:0000313" key="8">
    <source>
        <dbReference type="EMBL" id="KAH7281026.1"/>
    </source>
</evidence>
<dbReference type="InterPro" id="IPR037113">
    <property type="entry name" value="Hat1_N_sf"/>
</dbReference>
<evidence type="ECO:0000256" key="5">
    <source>
        <dbReference type="ARBA" id="ARBA00048017"/>
    </source>
</evidence>
<evidence type="ECO:0000313" key="9">
    <source>
        <dbReference type="Proteomes" id="UP000825935"/>
    </source>
</evidence>
<feature type="region of interest" description="Disordered" evidence="6">
    <location>
        <begin position="1"/>
        <end position="25"/>
    </location>
</feature>
<dbReference type="Proteomes" id="UP000825935">
    <property type="component" value="Chromosome 36"/>
</dbReference>
<dbReference type="InterPro" id="IPR016181">
    <property type="entry name" value="Acyl_CoA_acyltransferase"/>
</dbReference>
<feature type="compositionally biased region" description="Basic and acidic residues" evidence="6">
    <location>
        <begin position="1"/>
        <end position="11"/>
    </location>
</feature>
<gene>
    <name evidence="8" type="ORF">KP509_36G026200</name>
</gene>
<reference evidence="8" key="1">
    <citation type="submission" date="2021-08" db="EMBL/GenBank/DDBJ databases">
        <title>WGS assembly of Ceratopteris richardii.</title>
        <authorList>
            <person name="Marchant D.B."/>
            <person name="Chen G."/>
            <person name="Jenkins J."/>
            <person name="Shu S."/>
            <person name="Leebens-Mack J."/>
            <person name="Grimwood J."/>
            <person name="Schmutz J."/>
            <person name="Soltis P."/>
            <person name="Soltis D."/>
            <person name="Chen Z.-H."/>
        </authorList>
    </citation>
    <scope>NUCLEOTIDE SEQUENCE</scope>
    <source>
        <strain evidence="8">Whitten #5841</strain>
        <tissue evidence="8">Leaf</tissue>
    </source>
</reference>
<dbReference type="EMBL" id="CM035441">
    <property type="protein sequence ID" value="KAH7281026.1"/>
    <property type="molecule type" value="Genomic_DNA"/>
</dbReference>
<dbReference type="GO" id="GO:0004402">
    <property type="term" value="F:histone acetyltransferase activity"/>
    <property type="evidence" value="ECO:0007669"/>
    <property type="project" value="InterPro"/>
</dbReference>
<evidence type="ECO:0000256" key="2">
    <source>
        <dbReference type="ARBA" id="ARBA00013184"/>
    </source>
</evidence>
<feature type="domain" description="Histone acetyl transferase HAT1 N-terminal" evidence="7">
    <location>
        <begin position="27"/>
        <end position="203"/>
    </location>
</feature>
<dbReference type="EC" id="2.3.1.48" evidence="2"/>
<dbReference type="InterPro" id="IPR017380">
    <property type="entry name" value="Hist_AcTrfase_B-typ_cat-su"/>
</dbReference>
<dbReference type="OrthoDB" id="10253098at2759"/>
<dbReference type="Gene3D" id="3.90.360.10">
    <property type="entry name" value="Histone acetyl transferase 1 (HAT1), N-terminal domain"/>
    <property type="match status" value="1"/>
</dbReference>
<sequence>MVSKDETELAKPAKRQRKVSFSEDSGMDPNECISIRIVSSAHEVQSGEIKVQEFSPNFAERFFGEDGKIFGYKNVKIIIWLHALSLHVHVEISHAEELQHAKGGEHHATNLENVFKDIFGASLIEDRALFLELLVSYKDSMDFLHQHGKRVAAWNLSEQEKWIKAPNGSSDVSKEILLLEDLTTNELKEWHARFTPLALMFIEDATSIDLNDPKWEVYVCLEKASDGLDSPWRMVGFCRVYKFFKYPDSSRLRVSQILVLPPYQGMQNGFHILEAIYKTAVERGSFEVTMEEPSNDLQVLRECMDTVCLLSFDPARQELRSALSKLKMGTESGNTESFHAWMPSPALNEEVRQTFKICKSQLRYCWQVLMYLHVKGQSEKVISSFQSLLAWSLRHEVFGNSKSADVGKNKLLLDVENEYDSSRTFVMFKVKSSSGKGTNGIVKIGGQDSEHLKEAIDLDPKGNAENAFQELLNERKEEIQEVADKVLQYLKLTGASLVEL</sequence>
<dbReference type="Pfam" id="PF10394">
    <property type="entry name" value="Hat1_N"/>
    <property type="match status" value="1"/>
</dbReference>
<dbReference type="PANTHER" id="PTHR12046">
    <property type="entry name" value="HISTONE ACETYLTRANSFERASE TYPE B CATALYTIC SUBUNIT"/>
    <property type="match status" value="1"/>
</dbReference>
<dbReference type="GO" id="GO:0000781">
    <property type="term" value="C:chromosome, telomeric region"/>
    <property type="evidence" value="ECO:0007669"/>
    <property type="project" value="GOC"/>
</dbReference>
<evidence type="ECO:0000256" key="4">
    <source>
        <dbReference type="ARBA" id="ARBA00023315"/>
    </source>
</evidence>
<evidence type="ECO:0000256" key="3">
    <source>
        <dbReference type="ARBA" id="ARBA00022679"/>
    </source>
</evidence>
<protein>
    <recommendedName>
        <fullName evidence="2">histone acetyltransferase</fullName>
        <ecNumber evidence="2">2.3.1.48</ecNumber>
    </recommendedName>
</protein>
<keyword evidence="3" id="KW-0808">Transferase</keyword>
<comment type="similarity">
    <text evidence="1">Belongs to the HAT1 family.</text>
</comment>
<evidence type="ECO:0000256" key="1">
    <source>
        <dbReference type="ARBA" id="ARBA00010543"/>
    </source>
</evidence>
<accession>A0A8T2QBH9</accession>
<dbReference type="AlphaFoldDB" id="A0A8T2QBH9"/>
<dbReference type="SUPFAM" id="SSF55729">
    <property type="entry name" value="Acyl-CoA N-acyltransferases (Nat)"/>
    <property type="match status" value="1"/>
</dbReference>
<evidence type="ECO:0000256" key="6">
    <source>
        <dbReference type="SAM" id="MobiDB-lite"/>
    </source>
</evidence>
<dbReference type="OMA" id="WTCDAND"/>
<organism evidence="8 9">
    <name type="scientific">Ceratopteris richardii</name>
    <name type="common">Triangle waterfern</name>
    <dbReference type="NCBI Taxonomy" id="49495"/>
    <lineage>
        <taxon>Eukaryota</taxon>
        <taxon>Viridiplantae</taxon>
        <taxon>Streptophyta</taxon>
        <taxon>Embryophyta</taxon>
        <taxon>Tracheophyta</taxon>
        <taxon>Polypodiopsida</taxon>
        <taxon>Polypodiidae</taxon>
        <taxon>Polypodiales</taxon>
        <taxon>Pteridineae</taxon>
        <taxon>Pteridaceae</taxon>
        <taxon>Parkerioideae</taxon>
        <taxon>Ceratopteris</taxon>
    </lineage>
</organism>
<dbReference type="GO" id="GO:0005634">
    <property type="term" value="C:nucleus"/>
    <property type="evidence" value="ECO:0007669"/>
    <property type="project" value="InterPro"/>
</dbReference>